<dbReference type="Proteomes" id="UP000004535">
    <property type="component" value="Unassembled WGS sequence"/>
</dbReference>
<organism evidence="2 3">
    <name type="scientific">Burkholderia multivorans CGD2</name>
    <dbReference type="NCBI Taxonomy" id="513052"/>
    <lineage>
        <taxon>Bacteria</taxon>
        <taxon>Pseudomonadati</taxon>
        <taxon>Pseudomonadota</taxon>
        <taxon>Betaproteobacteria</taxon>
        <taxon>Burkholderiales</taxon>
        <taxon>Burkholderiaceae</taxon>
        <taxon>Burkholderia</taxon>
        <taxon>Burkholderia cepacia complex</taxon>
    </lineage>
</organism>
<name>B9BMG0_9BURK</name>
<evidence type="ECO:0000313" key="3">
    <source>
        <dbReference type="Proteomes" id="UP000004535"/>
    </source>
</evidence>
<evidence type="ECO:0000256" key="1">
    <source>
        <dbReference type="SAM" id="MobiDB-lite"/>
    </source>
</evidence>
<dbReference type="AlphaFoldDB" id="B9BMG0"/>
<reference evidence="2 3" key="1">
    <citation type="journal article" date="2012" name="J. Bacteriol.">
        <title>Draft Genome Sequence Determination for Cystic Fibrosis and Chronic Granulomatous Disease Burkholderia multivorans Isolates.</title>
        <authorList>
            <person name="Varga J.J."/>
            <person name="Losada L."/>
            <person name="Zelazny A.M."/>
            <person name="Brinkac L."/>
            <person name="Harkins D."/>
            <person name="Radune D."/>
            <person name="Hostetler J."/>
            <person name="Sampaio E.P."/>
            <person name="Ronning C.M."/>
            <person name="Nierman W.C."/>
            <person name="Greenberg D.E."/>
            <person name="Holland S.M."/>
            <person name="Goldberg J.B."/>
        </authorList>
    </citation>
    <scope>NUCLEOTIDE SEQUENCE [LARGE SCALE GENOMIC DNA]</scope>
    <source>
        <strain evidence="2 3">CGD2</strain>
    </source>
</reference>
<accession>B9BMG0</accession>
<feature type="compositionally biased region" description="Basic and acidic residues" evidence="1">
    <location>
        <begin position="1"/>
        <end position="13"/>
    </location>
</feature>
<dbReference type="EMBL" id="ACFC01000003">
    <property type="protein sequence ID" value="EEE07820.1"/>
    <property type="molecule type" value="Genomic_DNA"/>
</dbReference>
<protein>
    <submittedName>
        <fullName evidence="2">Uncharacterized protein</fullName>
    </submittedName>
</protein>
<evidence type="ECO:0000313" key="2">
    <source>
        <dbReference type="EMBL" id="EEE07820.1"/>
    </source>
</evidence>
<gene>
    <name evidence="2" type="ORF">BURMUCGD2_2030</name>
</gene>
<feature type="region of interest" description="Disordered" evidence="1">
    <location>
        <begin position="1"/>
        <end position="40"/>
    </location>
</feature>
<proteinExistence type="predicted"/>
<comment type="caution">
    <text evidence="2">The sequence shown here is derived from an EMBL/GenBank/DDBJ whole genome shotgun (WGS) entry which is preliminary data.</text>
</comment>
<sequence>MSDSHAALRESRGTKGNGRNAGGAMRTSRPPEPALTGSGP</sequence>